<dbReference type="PANTHER" id="PTHR46796:SF6">
    <property type="entry name" value="ARAC SUBFAMILY"/>
    <property type="match status" value="1"/>
</dbReference>
<proteinExistence type="predicted"/>
<sequence length="295" mass="32314">MIPNMTRSSVASLLAAHLGLPTHVAGLVATRSFRSITVTYHRVRDTTWRWAPAATGAHSTAVLFSADGAEPRAPTGDADHPAAPVGLFLSPSSERTLPWRPRSEVLGVWVPESLLQDFTEGITPDAVDLAPTPLTIGFRTFAQAVVRHGDEGSSMSQYAIERLLAEMTFGALVEQQSVETGQRPSSLLERARSIMLMRREDPNFSTPQLAAELHISQRQLQRAFARAGIRPGDMLRRMRVELAESMLRNPLYSGLTVDEVAHYAGFTSALQLRRALQVEGVPSPTALRRSETPSR</sequence>
<evidence type="ECO:0000256" key="1">
    <source>
        <dbReference type="ARBA" id="ARBA00023015"/>
    </source>
</evidence>
<dbReference type="Gene3D" id="1.10.10.60">
    <property type="entry name" value="Homeodomain-like"/>
    <property type="match status" value="1"/>
</dbReference>
<keyword evidence="1" id="KW-0805">Transcription regulation</keyword>
<evidence type="ECO:0000313" key="6">
    <source>
        <dbReference type="Proteomes" id="UP001501591"/>
    </source>
</evidence>
<feature type="domain" description="HTH araC/xylS-type" evidence="4">
    <location>
        <begin position="189"/>
        <end position="290"/>
    </location>
</feature>
<dbReference type="PANTHER" id="PTHR46796">
    <property type="entry name" value="HTH-TYPE TRANSCRIPTIONAL ACTIVATOR RHAS-RELATED"/>
    <property type="match status" value="1"/>
</dbReference>
<keyword evidence="3" id="KW-0804">Transcription</keyword>
<dbReference type="Proteomes" id="UP001501591">
    <property type="component" value="Unassembled WGS sequence"/>
</dbReference>
<dbReference type="Pfam" id="PF12833">
    <property type="entry name" value="HTH_18"/>
    <property type="match status" value="1"/>
</dbReference>
<name>A0ABP7MUD5_9MICO</name>
<gene>
    <name evidence="5" type="ORF">GCM10022383_06330</name>
</gene>
<reference evidence="6" key="1">
    <citation type="journal article" date="2019" name="Int. J. Syst. Evol. Microbiol.">
        <title>The Global Catalogue of Microorganisms (GCM) 10K type strain sequencing project: providing services to taxonomists for standard genome sequencing and annotation.</title>
        <authorList>
            <consortium name="The Broad Institute Genomics Platform"/>
            <consortium name="The Broad Institute Genome Sequencing Center for Infectious Disease"/>
            <person name="Wu L."/>
            <person name="Ma J."/>
        </authorList>
    </citation>
    <scope>NUCLEOTIDE SEQUENCE [LARGE SCALE GENOMIC DNA]</scope>
    <source>
        <strain evidence="6">JCM 17024</strain>
    </source>
</reference>
<evidence type="ECO:0000313" key="5">
    <source>
        <dbReference type="EMBL" id="GAA3930398.1"/>
    </source>
</evidence>
<keyword evidence="6" id="KW-1185">Reference proteome</keyword>
<dbReference type="SMART" id="SM00342">
    <property type="entry name" value="HTH_ARAC"/>
    <property type="match status" value="1"/>
</dbReference>
<comment type="caution">
    <text evidence="5">The sequence shown here is derived from an EMBL/GenBank/DDBJ whole genome shotgun (WGS) entry which is preliminary data.</text>
</comment>
<evidence type="ECO:0000256" key="3">
    <source>
        <dbReference type="ARBA" id="ARBA00023163"/>
    </source>
</evidence>
<accession>A0ABP7MUD5</accession>
<evidence type="ECO:0000259" key="4">
    <source>
        <dbReference type="PROSITE" id="PS01124"/>
    </source>
</evidence>
<dbReference type="PROSITE" id="PS01124">
    <property type="entry name" value="HTH_ARAC_FAMILY_2"/>
    <property type="match status" value="1"/>
</dbReference>
<protein>
    <submittedName>
        <fullName evidence="5">Helix-turn-helix domain-containing protein</fullName>
    </submittedName>
</protein>
<keyword evidence="2" id="KW-0238">DNA-binding</keyword>
<organism evidence="5 6">
    <name type="scientific">Microbacterium soli</name>
    <dbReference type="NCBI Taxonomy" id="446075"/>
    <lineage>
        <taxon>Bacteria</taxon>
        <taxon>Bacillati</taxon>
        <taxon>Actinomycetota</taxon>
        <taxon>Actinomycetes</taxon>
        <taxon>Micrococcales</taxon>
        <taxon>Microbacteriaceae</taxon>
        <taxon>Microbacterium</taxon>
    </lineage>
</organism>
<dbReference type="InterPro" id="IPR050204">
    <property type="entry name" value="AraC_XylS_family_regulators"/>
</dbReference>
<evidence type="ECO:0000256" key="2">
    <source>
        <dbReference type="ARBA" id="ARBA00023125"/>
    </source>
</evidence>
<dbReference type="InterPro" id="IPR018060">
    <property type="entry name" value="HTH_AraC"/>
</dbReference>
<dbReference type="EMBL" id="BAABCP010000001">
    <property type="protein sequence ID" value="GAA3930398.1"/>
    <property type="molecule type" value="Genomic_DNA"/>
</dbReference>